<dbReference type="Pfam" id="PF25597">
    <property type="entry name" value="SH3_retrovirus"/>
    <property type="match status" value="1"/>
</dbReference>
<proteinExistence type="predicted"/>
<feature type="compositionally biased region" description="Gly residues" evidence="1">
    <location>
        <begin position="47"/>
        <end position="64"/>
    </location>
</feature>
<dbReference type="InterPro" id="IPR057670">
    <property type="entry name" value="SH3_retrovirus"/>
</dbReference>
<evidence type="ECO:0000313" key="3">
    <source>
        <dbReference type="EMBL" id="KAG6479079.1"/>
    </source>
</evidence>
<feature type="region of interest" description="Disordered" evidence="1">
    <location>
        <begin position="169"/>
        <end position="213"/>
    </location>
</feature>
<name>A0A8J5F576_ZINOF</name>
<feature type="compositionally biased region" description="Polar residues" evidence="1">
    <location>
        <begin position="179"/>
        <end position="189"/>
    </location>
</feature>
<accession>A0A8J5F576</accession>
<keyword evidence="4" id="KW-1185">Reference proteome</keyword>
<gene>
    <name evidence="3" type="ORF">ZIOFF_062537</name>
</gene>
<feature type="domain" description="Retroviral polymerase SH3-like" evidence="2">
    <location>
        <begin position="95"/>
        <end position="157"/>
    </location>
</feature>
<dbReference type="EMBL" id="JACMSC010000017">
    <property type="protein sequence ID" value="KAG6479079.1"/>
    <property type="molecule type" value="Genomic_DNA"/>
</dbReference>
<evidence type="ECO:0000259" key="2">
    <source>
        <dbReference type="Pfam" id="PF25597"/>
    </source>
</evidence>
<evidence type="ECO:0000313" key="4">
    <source>
        <dbReference type="Proteomes" id="UP000734854"/>
    </source>
</evidence>
<sequence>MAVEELMGSLQAYEQRILKKSEGRTLEQALKAKLLFKQNESLRGGHGHGIGRGGTQGQGYGRGRNTGWRIEDITPEEAWSLCKPKVDHLRTIGSITYAKVQEEKRTKLEDKSQKYILLGYFENASGYKLYNPITQKLMVSRDMKFDEEQAWNWNNNNDDDMKQISFEEDYKDKQGESEVVSSPQQVDTQSESDEPNSPIVKKIKSIQDIYDSS</sequence>
<comment type="caution">
    <text evidence="3">The sequence shown here is derived from an EMBL/GenBank/DDBJ whole genome shotgun (WGS) entry which is preliminary data.</text>
</comment>
<dbReference type="AlphaFoldDB" id="A0A8J5F576"/>
<reference evidence="3 4" key="1">
    <citation type="submission" date="2020-08" db="EMBL/GenBank/DDBJ databases">
        <title>Plant Genome Project.</title>
        <authorList>
            <person name="Zhang R.-G."/>
        </authorList>
    </citation>
    <scope>NUCLEOTIDE SEQUENCE [LARGE SCALE GENOMIC DNA]</scope>
    <source>
        <tissue evidence="3">Rhizome</tissue>
    </source>
</reference>
<organism evidence="3 4">
    <name type="scientific">Zingiber officinale</name>
    <name type="common">Ginger</name>
    <name type="synonym">Amomum zingiber</name>
    <dbReference type="NCBI Taxonomy" id="94328"/>
    <lineage>
        <taxon>Eukaryota</taxon>
        <taxon>Viridiplantae</taxon>
        <taxon>Streptophyta</taxon>
        <taxon>Embryophyta</taxon>
        <taxon>Tracheophyta</taxon>
        <taxon>Spermatophyta</taxon>
        <taxon>Magnoliopsida</taxon>
        <taxon>Liliopsida</taxon>
        <taxon>Zingiberales</taxon>
        <taxon>Zingiberaceae</taxon>
        <taxon>Zingiber</taxon>
    </lineage>
</organism>
<dbReference type="Proteomes" id="UP000734854">
    <property type="component" value="Unassembled WGS sequence"/>
</dbReference>
<evidence type="ECO:0000256" key="1">
    <source>
        <dbReference type="SAM" id="MobiDB-lite"/>
    </source>
</evidence>
<protein>
    <recommendedName>
        <fullName evidence="2">Retroviral polymerase SH3-like domain-containing protein</fullName>
    </recommendedName>
</protein>
<feature type="region of interest" description="Disordered" evidence="1">
    <location>
        <begin position="45"/>
        <end position="66"/>
    </location>
</feature>